<sequence>MDDSVDTADLEWSTPPAAAAAIAVGGLFLLVGALTVASDAVGAVLMTVAAVMLLGFAAYALLVRPRLTLIRGDGPRIVVRTIGGRSTYGPADIDRIRLRTLRRIGRRTGQLEIEVVAEPGSPDPADSWNECRDDLPAAPDHPRDTTLIVFNRWDLGADLHEVADALSEAGFVTER</sequence>
<accession>A0ABX6IC52</accession>
<protein>
    <submittedName>
        <fullName evidence="2">PH domain-containing protein</fullName>
    </submittedName>
</protein>
<gene>
    <name evidence="2" type="ORF">GII31_00205</name>
</gene>
<keyword evidence="1" id="KW-1133">Transmembrane helix</keyword>
<evidence type="ECO:0000313" key="3">
    <source>
        <dbReference type="Proteomes" id="UP001059836"/>
    </source>
</evidence>
<evidence type="ECO:0000313" key="2">
    <source>
        <dbReference type="EMBL" id="QHN33562.1"/>
    </source>
</evidence>
<proteinExistence type="predicted"/>
<keyword evidence="1" id="KW-0812">Transmembrane</keyword>
<dbReference type="RefSeq" id="WP_213245701.1">
    <property type="nucleotide sequence ID" value="NZ_CP045806.1"/>
</dbReference>
<keyword evidence="1" id="KW-0472">Membrane</keyword>
<organism evidence="2 3">
    <name type="scientific">Gordonia pseudamarae</name>
    <dbReference type="NCBI Taxonomy" id="2831662"/>
    <lineage>
        <taxon>Bacteria</taxon>
        <taxon>Bacillati</taxon>
        <taxon>Actinomycetota</taxon>
        <taxon>Actinomycetes</taxon>
        <taxon>Mycobacteriales</taxon>
        <taxon>Gordoniaceae</taxon>
        <taxon>Gordonia</taxon>
    </lineage>
</organism>
<name>A0ABX6IC52_9ACTN</name>
<feature type="transmembrane region" description="Helical" evidence="1">
    <location>
        <begin position="12"/>
        <end position="34"/>
    </location>
</feature>
<evidence type="ECO:0000256" key="1">
    <source>
        <dbReference type="SAM" id="Phobius"/>
    </source>
</evidence>
<reference evidence="2" key="1">
    <citation type="journal article" date="2021" name="Nat. Microbiol.">
        <title>Cocultivation of an ultrasmall environmental parasitic bacterium with lytic ability against bacteria associated with wastewater foams.</title>
        <authorList>
            <person name="Batinovic S."/>
            <person name="Rose J.J.A."/>
            <person name="Ratcliffe J."/>
            <person name="Seviour R.J."/>
            <person name="Petrovski S."/>
        </authorList>
    </citation>
    <scope>NUCLEOTIDE SEQUENCE</scope>
    <source>
        <strain evidence="2">CON9</strain>
    </source>
</reference>
<feature type="transmembrane region" description="Helical" evidence="1">
    <location>
        <begin position="40"/>
        <end position="62"/>
    </location>
</feature>
<dbReference type="EMBL" id="CP045809">
    <property type="protein sequence ID" value="QHN33562.1"/>
    <property type="molecule type" value="Genomic_DNA"/>
</dbReference>
<keyword evidence="3" id="KW-1185">Reference proteome</keyword>
<dbReference type="Proteomes" id="UP001059836">
    <property type="component" value="Chromosome"/>
</dbReference>